<organism evidence="5 6">
    <name type="scientific">Salicibibacter cibarius</name>
    <dbReference type="NCBI Taxonomy" id="2743000"/>
    <lineage>
        <taxon>Bacteria</taxon>
        <taxon>Bacillati</taxon>
        <taxon>Bacillota</taxon>
        <taxon>Bacilli</taxon>
        <taxon>Bacillales</taxon>
        <taxon>Bacillaceae</taxon>
        <taxon>Salicibibacter</taxon>
    </lineage>
</organism>
<dbReference type="InterPro" id="IPR002347">
    <property type="entry name" value="SDR_fam"/>
</dbReference>
<dbReference type="Pfam" id="PF00106">
    <property type="entry name" value="adh_short"/>
    <property type="match status" value="1"/>
</dbReference>
<dbReference type="EMBL" id="CP054705">
    <property type="protein sequence ID" value="QQK76270.1"/>
    <property type="molecule type" value="Genomic_DNA"/>
</dbReference>
<evidence type="ECO:0000256" key="1">
    <source>
        <dbReference type="ARBA" id="ARBA00004496"/>
    </source>
</evidence>
<gene>
    <name evidence="5" type="ORF">HUG15_12350</name>
</gene>
<dbReference type="GO" id="GO:0005737">
    <property type="term" value="C:cytoplasm"/>
    <property type="evidence" value="ECO:0007669"/>
    <property type="project" value="UniProtKB-SubCell"/>
</dbReference>
<protein>
    <submittedName>
        <fullName evidence="5">SDR family NAD(P)-dependent oxidoreductase</fullName>
    </submittedName>
</protein>
<evidence type="ECO:0000256" key="2">
    <source>
        <dbReference type="ARBA" id="ARBA00022490"/>
    </source>
</evidence>
<dbReference type="AlphaFoldDB" id="A0A7T6Z3N0"/>
<sequence length="237" mass="27097">MKKAVIITGTSSGLGKEMFDLLTDLSSILIISLSRRFLDSQLELAKSNKHIRLIEQDFNQPEQLLKKMEISQELSAFNVEEIIFINNAGIVEPIGSIEEFEPDKIRKSIDVNFTSPLYMTQMLYKESLKLKTKFSILNISSKAATQTYDGWGLYCATKAGAKMFYDVIDEQHKDNRKVEVTTIDPGVMDTQLQENIRQAENVYFPNRGHFVNLKEENRLPAPEMVARDILSKHVFDK</sequence>
<keyword evidence="3" id="KW-0521">NADP</keyword>
<dbReference type="InterPro" id="IPR051721">
    <property type="entry name" value="Biopterin_syn/organic_redct"/>
</dbReference>
<dbReference type="PRINTS" id="PR00081">
    <property type="entry name" value="GDHRDH"/>
</dbReference>
<keyword evidence="2" id="KW-0963">Cytoplasm</keyword>
<dbReference type="Gene3D" id="3.40.50.720">
    <property type="entry name" value="NAD(P)-binding Rossmann-like Domain"/>
    <property type="match status" value="1"/>
</dbReference>
<evidence type="ECO:0000256" key="4">
    <source>
        <dbReference type="ARBA" id="ARBA00023002"/>
    </source>
</evidence>
<evidence type="ECO:0000313" key="5">
    <source>
        <dbReference type="EMBL" id="QQK76270.1"/>
    </source>
</evidence>
<evidence type="ECO:0000313" key="6">
    <source>
        <dbReference type="Proteomes" id="UP000595823"/>
    </source>
</evidence>
<comment type="subcellular location">
    <subcellularLocation>
        <location evidence="1">Cytoplasm</location>
    </subcellularLocation>
</comment>
<keyword evidence="4" id="KW-0560">Oxidoreductase</keyword>
<dbReference type="KEGG" id="scia:HUG15_12350"/>
<dbReference type="InterPro" id="IPR036291">
    <property type="entry name" value="NAD(P)-bd_dom_sf"/>
</dbReference>
<dbReference type="PANTHER" id="PTHR44085:SF2">
    <property type="entry name" value="SEPIAPTERIN REDUCTASE"/>
    <property type="match status" value="1"/>
</dbReference>
<name>A0A7T6Z3N0_9BACI</name>
<dbReference type="SUPFAM" id="SSF51735">
    <property type="entry name" value="NAD(P)-binding Rossmann-fold domains"/>
    <property type="match status" value="1"/>
</dbReference>
<dbReference type="PANTHER" id="PTHR44085">
    <property type="entry name" value="SEPIAPTERIN REDUCTASE"/>
    <property type="match status" value="1"/>
</dbReference>
<accession>A0A7T6Z3N0</accession>
<evidence type="ECO:0000256" key="3">
    <source>
        <dbReference type="ARBA" id="ARBA00022857"/>
    </source>
</evidence>
<reference evidence="5 6" key="1">
    <citation type="submission" date="2020-06" db="EMBL/GenBank/DDBJ databases">
        <title>Genomic analysis of Salicibibacter sp. NKC5-3.</title>
        <authorList>
            <person name="Oh Y.J."/>
        </authorList>
    </citation>
    <scope>NUCLEOTIDE SEQUENCE [LARGE SCALE GENOMIC DNA]</scope>
    <source>
        <strain evidence="5 6">NKC5-3</strain>
    </source>
</reference>
<dbReference type="RefSeq" id="WP_200123403.1">
    <property type="nucleotide sequence ID" value="NZ_CP054705.1"/>
</dbReference>
<dbReference type="Proteomes" id="UP000595823">
    <property type="component" value="Chromosome"/>
</dbReference>
<keyword evidence="6" id="KW-1185">Reference proteome</keyword>
<dbReference type="GO" id="GO:0006729">
    <property type="term" value="P:tetrahydrobiopterin biosynthetic process"/>
    <property type="evidence" value="ECO:0007669"/>
    <property type="project" value="TreeGrafter"/>
</dbReference>
<proteinExistence type="predicted"/>
<dbReference type="GO" id="GO:0004757">
    <property type="term" value="F:sepiapterin reductase (NADP+) activity"/>
    <property type="evidence" value="ECO:0007669"/>
    <property type="project" value="TreeGrafter"/>
</dbReference>